<evidence type="ECO:0000259" key="2">
    <source>
        <dbReference type="Pfam" id="PF17131"/>
    </source>
</evidence>
<protein>
    <recommendedName>
        <fullName evidence="2">Uncharacterized protein TP-0789 domain-containing protein</fullName>
    </recommendedName>
</protein>
<dbReference type="CDD" id="cd16329">
    <property type="entry name" value="LolA_like"/>
    <property type="match status" value="1"/>
</dbReference>
<feature type="signal peptide" evidence="1">
    <location>
        <begin position="1"/>
        <end position="20"/>
    </location>
</feature>
<proteinExistence type="predicted"/>
<sequence>MKKITLSLIFTIGFCSLIFAQSAEEIAAKTKTKNTASSMGSASSLDIQSGGKTLSTLDIIQYSSLDKNGLQRMLVEIKNPPSYKGSRFLMIEKADGSTDQKMYLAQTKKVQKISAQGSADESFMGSDFSNNDISFMERDTKLDNFKILGEEEYAGKPVYLIESTPKDKNYTYSKTIMRITKDKNLLLKAEFYQGSQLVKILELYDYKEVNGIMTAHKTKLSTVKTNTSTIITIKKIEYGMKIPEYVFTQKYLETGKK</sequence>
<dbReference type="AlphaFoldDB" id="A0A0E2E455"/>
<dbReference type="InterPro" id="IPR033399">
    <property type="entry name" value="TP_0789-like"/>
</dbReference>
<dbReference type="HOGENOM" id="CLU_074356_0_0_12"/>
<dbReference type="EMBL" id="AGDV01000020">
    <property type="protein sequence ID" value="EMB31498.1"/>
    <property type="molecule type" value="Genomic_DNA"/>
</dbReference>
<feature type="domain" description="Uncharacterized protein TP-0789" evidence="2">
    <location>
        <begin position="70"/>
        <end position="254"/>
    </location>
</feature>
<organism evidence="3">
    <name type="scientific">Treponema denticola H-22</name>
    <dbReference type="NCBI Taxonomy" id="999432"/>
    <lineage>
        <taxon>Bacteria</taxon>
        <taxon>Pseudomonadati</taxon>
        <taxon>Spirochaetota</taxon>
        <taxon>Spirochaetia</taxon>
        <taxon>Spirochaetales</taxon>
        <taxon>Treponemataceae</taxon>
        <taxon>Treponema</taxon>
    </lineage>
</organism>
<gene>
    <name evidence="3" type="ORF">HMPREF9726_01878</name>
</gene>
<reference evidence="3" key="1">
    <citation type="submission" date="2012-01" db="EMBL/GenBank/DDBJ databases">
        <title>The Genome Sequence of Treponema denticola H-22.</title>
        <authorList>
            <consortium name="The Broad Institute Genome Sequencing Platform"/>
            <person name="Earl A."/>
            <person name="Ward D."/>
            <person name="Feldgarden M."/>
            <person name="Gevers D."/>
            <person name="Blanton J.M."/>
            <person name="Fenno C.J."/>
            <person name="Baranova O.V."/>
            <person name="Mathney J."/>
            <person name="Dewhirst F.E."/>
            <person name="Izard J."/>
            <person name="Young S.K."/>
            <person name="Zeng Q."/>
            <person name="Gargeya S."/>
            <person name="Fitzgerald M."/>
            <person name="Haas B."/>
            <person name="Abouelleil A."/>
            <person name="Alvarado L."/>
            <person name="Arachchi H.M."/>
            <person name="Berlin A."/>
            <person name="Chapman S.B."/>
            <person name="Gearin G."/>
            <person name="Goldberg J."/>
            <person name="Griggs A."/>
            <person name="Gujja S."/>
            <person name="Hansen M."/>
            <person name="Heiman D."/>
            <person name="Howarth C."/>
            <person name="Larimer J."/>
            <person name="Lui A."/>
            <person name="MacDonald P.J.P."/>
            <person name="McCowen C."/>
            <person name="Montmayeur A."/>
            <person name="Murphy C."/>
            <person name="Neiman D."/>
            <person name="Pearson M."/>
            <person name="Priest M."/>
            <person name="Roberts A."/>
            <person name="Saif S."/>
            <person name="Shea T."/>
            <person name="Sisk P."/>
            <person name="Stolte C."/>
            <person name="Sykes S."/>
            <person name="Wortman J."/>
            <person name="Nusbaum C."/>
            <person name="Birren B."/>
        </authorList>
    </citation>
    <scope>NUCLEOTIDE SEQUENCE [LARGE SCALE GENOMIC DNA]</scope>
    <source>
        <strain evidence="3">H-22</strain>
    </source>
</reference>
<dbReference type="Pfam" id="PF17131">
    <property type="entry name" value="LolA_like"/>
    <property type="match status" value="1"/>
</dbReference>
<dbReference type="Gene3D" id="2.50.20.10">
    <property type="entry name" value="Lipoprotein localisation LolA/LolB/LppX"/>
    <property type="match status" value="1"/>
</dbReference>
<evidence type="ECO:0000313" key="3">
    <source>
        <dbReference type="EMBL" id="EMB31498.1"/>
    </source>
</evidence>
<comment type="caution">
    <text evidence="3">The sequence shown here is derived from an EMBL/GenBank/DDBJ whole genome shotgun (WGS) entry which is preliminary data.</text>
</comment>
<accession>A0A0E2E455</accession>
<dbReference type="Proteomes" id="UP000011705">
    <property type="component" value="Chromosome"/>
</dbReference>
<name>A0A0E2E455_TREDN</name>
<dbReference type="RefSeq" id="WP_002685164.1">
    <property type="nucleotide sequence ID" value="NZ_CM001795.1"/>
</dbReference>
<dbReference type="PATRIC" id="fig|999432.5.peg.1948"/>
<evidence type="ECO:0000256" key="1">
    <source>
        <dbReference type="SAM" id="SignalP"/>
    </source>
</evidence>
<feature type="chain" id="PRO_5002393387" description="Uncharacterized protein TP-0789 domain-containing protein" evidence="1">
    <location>
        <begin position="21"/>
        <end position="257"/>
    </location>
</feature>
<keyword evidence="1" id="KW-0732">Signal</keyword>